<name>A0AAW0MDB8_9GOBI</name>
<feature type="region of interest" description="Disordered" evidence="1">
    <location>
        <begin position="690"/>
        <end position="745"/>
    </location>
</feature>
<reference evidence="4" key="1">
    <citation type="submission" date="2024-04" db="EMBL/GenBank/DDBJ databases">
        <title>Salinicola lusitanus LLJ914,a marine bacterium isolated from the Okinawa Trough.</title>
        <authorList>
            <person name="Li J."/>
        </authorList>
    </citation>
    <scope>NUCLEOTIDE SEQUENCE [LARGE SCALE GENOMIC DNA]</scope>
</reference>
<dbReference type="PANTHER" id="PTHR11289:SF0">
    <property type="entry name" value="BREAST CANCER TYPE 2 SUSCEPTIBILITY PROTEIN"/>
    <property type="match status" value="1"/>
</dbReference>
<protein>
    <recommendedName>
        <fullName evidence="2">Tower domain-containing protein</fullName>
    </recommendedName>
</protein>
<dbReference type="InterPro" id="IPR015252">
    <property type="entry name" value="BRCA2_hlx"/>
</dbReference>
<dbReference type="Pfam" id="PF21318">
    <property type="entry name" value="BRCA2DBD_OB2"/>
    <property type="match status" value="1"/>
</dbReference>
<feature type="region of interest" description="Disordered" evidence="1">
    <location>
        <begin position="369"/>
        <end position="389"/>
    </location>
</feature>
<dbReference type="AlphaFoldDB" id="A0AAW0MDB8"/>
<feature type="compositionally biased region" description="Polar residues" evidence="1">
    <location>
        <begin position="690"/>
        <end position="741"/>
    </location>
</feature>
<dbReference type="SMART" id="SM01341">
    <property type="entry name" value="Tower"/>
    <property type="match status" value="1"/>
</dbReference>
<dbReference type="SUPFAM" id="SSF81872">
    <property type="entry name" value="BRCA2 helical domain"/>
    <property type="match status" value="1"/>
</dbReference>
<dbReference type="GO" id="GO:0000724">
    <property type="term" value="P:double-strand break repair via homologous recombination"/>
    <property type="evidence" value="ECO:0007669"/>
    <property type="project" value="InterPro"/>
</dbReference>
<dbReference type="InterPro" id="IPR048262">
    <property type="entry name" value="BRCA2_OB_2_dom"/>
</dbReference>
<dbReference type="Gene3D" id="6.10.70.10">
    <property type="match status" value="1"/>
</dbReference>
<dbReference type="InterPro" id="IPR015525">
    <property type="entry name" value="BRCA2"/>
</dbReference>
<evidence type="ECO:0000256" key="1">
    <source>
        <dbReference type="SAM" id="MobiDB-lite"/>
    </source>
</evidence>
<dbReference type="Proteomes" id="UP001460270">
    <property type="component" value="Unassembled WGS sequence"/>
</dbReference>
<dbReference type="InterPro" id="IPR036315">
    <property type="entry name" value="BRCA2_hlx_sf"/>
</dbReference>
<organism evidence="3 4">
    <name type="scientific">Mugilogobius chulae</name>
    <name type="common">yellowstripe goby</name>
    <dbReference type="NCBI Taxonomy" id="88201"/>
    <lineage>
        <taxon>Eukaryota</taxon>
        <taxon>Metazoa</taxon>
        <taxon>Chordata</taxon>
        <taxon>Craniata</taxon>
        <taxon>Vertebrata</taxon>
        <taxon>Euteleostomi</taxon>
        <taxon>Actinopterygii</taxon>
        <taxon>Neopterygii</taxon>
        <taxon>Teleostei</taxon>
        <taxon>Neoteleostei</taxon>
        <taxon>Acanthomorphata</taxon>
        <taxon>Gobiaria</taxon>
        <taxon>Gobiiformes</taxon>
        <taxon>Gobioidei</taxon>
        <taxon>Gobiidae</taxon>
        <taxon>Gobionellinae</taxon>
        <taxon>Mugilogobius</taxon>
    </lineage>
</organism>
<dbReference type="SUPFAM" id="SSF81878">
    <property type="entry name" value="BRCA2 tower domain"/>
    <property type="match status" value="1"/>
</dbReference>
<accession>A0AAW0MDB8</accession>
<dbReference type="Gene3D" id="2.40.50.140">
    <property type="entry name" value="Nucleic acid-binding proteins"/>
    <property type="match status" value="3"/>
</dbReference>
<dbReference type="CDD" id="cd04494">
    <property type="entry name" value="BRCA2DBD_OB2"/>
    <property type="match status" value="1"/>
</dbReference>
<dbReference type="SUPFAM" id="SSF50249">
    <property type="entry name" value="Nucleic acid-binding proteins"/>
    <property type="match status" value="3"/>
</dbReference>
<feature type="domain" description="Tower" evidence="2">
    <location>
        <begin position="326"/>
        <end position="367"/>
    </location>
</feature>
<dbReference type="PANTHER" id="PTHR11289">
    <property type="entry name" value="BREAST CANCER TYPE 2 SUSCEPTIBILITY PROTEIN BRCA2"/>
    <property type="match status" value="1"/>
</dbReference>
<sequence>MRIRKKKRQTIRALPGRVFRTKSSQVKRLSFRDAVNGQAPQKYSQKELYQFGVDLQVSHVTSQTAVSFCFNLLNIYKHQSFLKAGGVQLADGGWLVPTRDGTVGKEEFYKALCDTPGVDPKLISPQWVYNHYKWIVWKLASMESAFAESMANVCFTPEQVLLQLKFRYDVEVDHCRRSSLKKIMEKDDTPAKTVVLCVCGIQPSSGPESPCAIVWLTDGWYCIKGQLDAPLTAMLHRGHIAEGVKLMIHGAQVVGCEEACTPLEPPESLHLKICANSTRRVRWDTKLGLYKDPRPFVLPLCSLFSKGGAVGSVDMVILRIYPTQWMERKPNGGVVFRLSRAEEKEARHYNSHKQKHLEAMYAKIRAQFDKEDKERTKSKSRRQSVSHEELGRFQDGEELYEAVGDELSDVEAYLSAEQLQALCSYKRSLLEQRQAELEGRLRRAVEEAEASEGVCPRRDVVPVWRLCIMDYLYQTNSNVYQLSIWNPSAELQALLKEGCRYRTYNLTASEGRSGGGRPTVQLSATRKTMFTGLQASSHWLSAHFQPRVSVSFAELHNSDFMPLCGEVDITGCVISITDEHGSSPFLYLVDEDLNVVKVRATVSLAQCGWENLVQPHALLALSNLQVRGQCVCDPVVPVLYTGDMTELSTNPRESHLQQSLGRLRQALQDQDSFFVRAEQRLTEVLTYEEQSFSAVDPRTPQSKKSSGQELRTPQPKGSTAQELTTPHTTEQELRTPQSAKNPDQDHTKITSWFMKLQSPGLQIYKLWCSSQANHLPLFSRPLPAQTGPQRRIHGVSREALEHLDQYTVPPPLSPLNSPASSSVNKTFCPPRRSHAPCLTVPAPAPAPAPVQLEQGWRVLLNHASALRDENVRQCSTAVLLSQNGKWRRAVFLRPCTDARSREGFFPSAQK</sequence>
<evidence type="ECO:0000313" key="3">
    <source>
        <dbReference type="EMBL" id="KAK7877718.1"/>
    </source>
</evidence>
<evidence type="ECO:0000313" key="4">
    <source>
        <dbReference type="Proteomes" id="UP001460270"/>
    </source>
</evidence>
<proteinExistence type="predicted"/>
<keyword evidence="4" id="KW-1185">Reference proteome</keyword>
<gene>
    <name evidence="3" type="ORF">WMY93_031578</name>
</gene>
<dbReference type="Pfam" id="PF22687">
    <property type="entry name" value="BRCA2_TR2"/>
    <property type="match status" value="1"/>
</dbReference>
<dbReference type="InterPro" id="IPR015205">
    <property type="entry name" value="Tower_dom"/>
</dbReference>
<dbReference type="Pfam" id="PF09104">
    <property type="entry name" value="BRCA-2_OB3"/>
    <property type="match status" value="1"/>
</dbReference>
<dbReference type="Pfam" id="PF09121">
    <property type="entry name" value="Tower"/>
    <property type="match status" value="1"/>
</dbReference>
<dbReference type="GO" id="GO:0006355">
    <property type="term" value="P:regulation of DNA-templated transcription"/>
    <property type="evidence" value="ECO:0007669"/>
    <property type="project" value="TreeGrafter"/>
</dbReference>
<dbReference type="InterPro" id="IPR055077">
    <property type="entry name" value="BRCA2_TR2"/>
</dbReference>
<dbReference type="Pfam" id="PF09103">
    <property type="entry name" value="BRCA-2_OB1"/>
    <property type="match status" value="1"/>
</dbReference>
<dbReference type="InterPro" id="IPR015187">
    <property type="entry name" value="BRCA2_OB_1"/>
</dbReference>
<dbReference type="Pfam" id="PF09169">
    <property type="entry name" value="BRCA-2_helical"/>
    <property type="match status" value="1"/>
</dbReference>
<comment type="caution">
    <text evidence="3">The sequence shown here is derived from an EMBL/GenBank/DDBJ whole genome shotgun (WGS) entry which is preliminary data.</text>
</comment>
<dbReference type="InterPro" id="IPR015188">
    <property type="entry name" value="BRCA2_OB_3"/>
</dbReference>
<dbReference type="GO" id="GO:0005634">
    <property type="term" value="C:nucleus"/>
    <property type="evidence" value="ECO:0007669"/>
    <property type="project" value="TreeGrafter"/>
</dbReference>
<evidence type="ECO:0000259" key="2">
    <source>
        <dbReference type="SMART" id="SM01341"/>
    </source>
</evidence>
<dbReference type="InterPro" id="IPR012340">
    <property type="entry name" value="NA-bd_OB-fold"/>
</dbReference>
<dbReference type="EMBL" id="JBBPFD010000675">
    <property type="protein sequence ID" value="KAK7877718.1"/>
    <property type="molecule type" value="Genomic_DNA"/>
</dbReference>
<dbReference type="CDD" id="cd04493">
    <property type="entry name" value="BRCA2DBD_OB1"/>
    <property type="match status" value="1"/>
</dbReference>